<gene>
    <name evidence="2" type="ORF">M992_0302</name>
</gene>
<keyword evidence="1" id="KW-0472">Membrane</keyword>
<feature type="transmembrane region" description="Helical" evidence="1">
    <location>
        <begin position="18"/>
        <end position="39"/>
    </location>
</feature>
<keyword evidence="3" id="KW-1185">Reference proteome</keyword>
<name>A0A0N0ZCM0_9GAMM</name>
<dbReference type="AlphaFoldDB" id="A0A0N0ZCM0"/>
<organism evidence="2 3">
    <name type="scientific">Moellerella wisconsensis ATCC 35017</name>
    <dbReference type="NCBI Taxonomy" id="1354267"/>
    <lineage>
        <taxon>Bacteria</taxon>
        <taxon>Pseudomonadati</taxon>
        <taxon>Pseudomonadota</taxon>
        <taxon>Gammaproteobacteria</taxon>
        <taxon>Enterobacterales</taxon>
        <taxon>Morganellaceae</taxon>
        <taxon>Moellerella</taxon>
    </lineage>
</organism>
<protein>
    <submittedName>
        <fullName evidence="2">Uncharacterized protein</fullName>
    </submittedName>
</protein>
<keyword evidence="1" id="KW-0812">Transmembrane</keyword>
<dbReference type="EMBL" id="LGAA01000003">
    <property type="protein sequence ID" value="KPD04194.1"/>
    <property type="molecule type" value="Genomic_DNA"/>
</dbReference>
<proteinExistence type="predicted"/>
<evidence type="ECO:0000313" key="3">
    <source>
        <dbReference type="Proteomes" id="UP000053226"/>
    </source>
</evidence>
<accession>A0A0N0ZCM0</accession>
<comment type="caution">
    <text evidence="2">The sequence shown here is derived from an EMBL/GenBank/DDBJ whole genome shotgun (WGS) entry which is preliminary data.</text>
</comment>
<keyword evidence="1" id="KW-1133">Transmembrane helix</keyword>
<sequence length="47" mass="5097">MLAYRQTFGKIKGYCMGFVSWVVVGVCIGVAVGALIKIFGNKNSNKK</sequence>
<evidence type="ECO:0000256" key="1">
    <source>
        <dbReference type="SAM" id="Phobius"/>
    </source>
</evidence>
<evidence type="ECO:0000313" key="2">
    <source>
        <dbReference type="EMBL" id="KPD04194.1"/>
    </source>
</evidence>
<reference evidence="2 3" key="1">
    <citation type="submission" date="2015-07" db="EMBL/GenBank/DDBJ databases">
        <title>ATOL: Assembling a taxonomically balanced genome-scale reconstruction of the evolutionary history of the Enterobacteriaceae.</title>
        <authorList>
            <person name="Plunkett G.III."/>
            <person name="Neeno-Eckwall E.C."/>
            <person name="Glasner J.D."/>
            <person name="Perna N.T."/>
        </authorList>
    </citation>
    <scope>NUCLEOTIDE SEQUENCE [LARGE SCALE GENOMIC DNA]</scope>
    <source>
        <strain evidence="2 3">ATCC 35017</strain>
    </source>
</reference>
<dbReference type="Proteomes" id="UP000053226">
    <property type="component" value="Unassembled WGS sequence"/>
</dbReference>